<keyword evidence="1" id="KW-1133">Transmembrane helix</keyword>
<gene>
    <name evidence="3" type="ORF">SAMN06265380_1082</name>
</gene>
<dbReference type="OrthoDB" id="7028951at2"/>
<accession>A0A521DX94</accession>
<dbReference type="PROSITE" id="PS50930">
    <property type="entry name" value="HTH_LYTTR"/>
    <property type="match status" value="1"/>
</dbReference>
<sequence length="247" mass="28147">MFTKLRPVFAEIVGYRLIAGLVFLLLLSFVFQPFHAIEVTFPWRLAFWIGVMALALGVTCVARRLLRRLFAETEFSGRDLVLISLVFVLFVPSLWLMVWLLFSANGLPCPDMLSVTSYGALLSVGLILVRREASKPQSVYAEIPLPRMYKRLPGSFQGRVYRLTVQDHYVDVVTSEGTFTIRSRFTDAIEEMEPIPGHCTHRSHWVVDDAIAGVERKGGKIMLRLKNEELVPVSRKYRPFLEEDGLI</sequence>
<evidence type="ECO:0000313" key="3">
    <source>
        <dbReference type="EMBL" id="SMO75711.1"/>
    </source>
</evidence>
<evidence type="ECO:0000259" key="2">
    <source>
        <dbReference type="PROSITE" id="PS50930"/>
    </source>
</evidence>
<dbReference type="RefSeq" id="WP_142637950.1">
    <property type="nucleotide sequence ID" value="NZ_FXTE01000008.1"/>
</dbReference>
<protein>
    <submittedName>
        <fullName evidence="3">Transcriptional regulator, LytTR family</fullName>
    </submittedName>
</protein>
<feature type="transmembrane region" description="Helical" evidence="1">
    <location>
        <begin position="78"/>
        <end position="100"/>
    </location>
</feature>
<dbReference type="EMBL" id="FXTE01000008">
    <property type="protein sequence ID" value="SMO75711.1"/>
    <property type="molecule type" value="Genomic_DNA"/>
</dbReference>
<evidence type="ECO:0000256" key="1">
    <source>
        <dbReference type="SAM" id="Phobius"/>
    </source>
</evidence>
<reference evidence="3 4" key="1">
    <citation type="submission" date="2017-05" db="EMBL/GenBank/DDBJ databases">
        <authorList>
            <person name="Varghese N."/>
            <person name="Submissions S."/>
        </authorList>
    </citation>
    <scope>NUCLEOTIDE SEQUENCE [LARGE SCALE GENOMIC DNA]</scope>
    <source>
        <strain evidence="3 4">DSM 28009</strain>
    </source>
</reference>
<name>A0A521DX94_9RHOB</name>
<keyword evidence="4" id="KW-1185">Reference proteome</keyword>
<feature type="domain" description="HTH LytTR-type" evidence="2">
    <location>
        <begin position="160"/>
        <end position="247"/>
    </location>
</feature>
<proteinExistence type="predicted"/>
<dbReference type="Pfam" id="PF04397">
    <property type="entry name" value="LytTR"/>
    <property type="match status" value="1"/>
</dbReference>
<dbReference type="GO" id="GO:0003677">
    <property type="term" value="F:DNA binding"/>
    <property type="evidence" value="ECO:0007669"/>
    <property type="project" value="InterPro"/>
</dbReference>
<organism evidence="3 4">
    <name type="scientific">Ruegeria faecimaris</name>
    <dbReference type="NCBI Taxonomy" id="686389"/>
    <lineage>
        <taxon>Bacteria</taxon>
        <taxon>Pseudomonadati</taxon>
        <taxon>Pseudomonadota</taxon>
        <taxon>Alphaproteobacteria</taxon>
        <taxon>Rhodobacterales</taxon>
        <taxon>Roseobacteraceae</taxon>
        <taxon>Ruegeria</taxon>
    </lineage>
</organism>
<dbReference type="Proteomes" id="UP000319555">
    <property type="component" value="Unassembled WGS sequence"/>
</dbReference>
<feature type="transmembrane region" description="Helical" evidence="1">
    <location>
        <begin position="112"/>
        <end position="129"/>
    </location>
</feature>
<dbReference type="SMART" id="SM00850">
    <property type="entry name" value="LytTR"/>
    <property type="match status" value="1"/>
</dbReference>
<evidence type="ECO:0000313" key="4">
    <source>
        <dbReference type="Proteomes" id="UP000319555"/>
    </source>
</evidence>
<keyword evidence="1" id="KW-0812">Transmembrane</keyword>
<feature type="transmembrane region" description="Helical" evidence="1">
    <location>
        <begin position="46"/>
        <end position="66"/>
    </location>
</feature>
<dbReference type="InterPro" id="IPR007492">
    <property type="entry name" value="LytTR_DNA-bd_dom"/>
</dbReference>
<keyword evidence="1" id="KW-0472">Membrane</keyword>
<dbReference type="Gene3D" id="2.40.50.1020">
    <property type="entry name" value="LytTr DNA-binding domain"/>
    <property type="match status" value="1"/>
</dbReference>
<dbReference type="AlphaFoldDB" id="A0A521DX94"/>